<dbReference type="InterPro" id="IPR015883">
    <property type="entry name" value="Glyco_hydro_20_cat"/>
</dbReference>
<evidence type="ECO:0000256" key="2">
    <source>
        <dbReference type="ARBA" id="ARBA00022801"/>
    </source>
</evidence>
<evidence type="ECO:0000313" key="5">
    <source>
        <dbReference type="EMBL" id="KXA38736.1"/>
    </source>
</evidence>
<proteinExistence type="inferred from homology"/>
<dbReference type="PANTHER" id="PTHR43678:SF1">
    <property type="entry name" value="BETA-N-ACETYLHEXOSAMINIDASE"/>
    <property type="match status" value="1"/>
</dbReference>
<dbReference type="AlphaFoldDB" id="A0ABD4EFY8"/>
<evidence type="ECO:0000259" key="4">
    <source>
        <dbReference type="Pfam" id="PF00728"/>
    </source>
</evidence>
<dbReference type="Gene3D" id="3.20.20.80">
    <property type="entry name" value="Glycosidases"/>
    <property type="match status" value="1"/>
</dbReference>
<comment type="caution">
    <text evidence="5">The sequence shown here is derived from an EMBL/GenBank/DDBJ whole genome shotgun (WGS) entry which is preliminary data.</text>
</comment>
<gene>
    <name evidence="5" type="ORF">HMPREF3225_01083</name>
</gene>
<comment type="similarity">
    <text evidence="1">Belongs to the glycosyl hydrolase 20 family.</text>
</comment>
<sequence>MHHIKNKRGAIMKKLSAIIVILLLIVLTFFPKHSKQADIEKGISIDIARTHYTKDSIKKIISELSRFNGRYLQLHLADNDNYSIYSNVLGQTSTHSNHYYLTKAELRELVQYANKHHVQLIPELDFPAHSKAMLTLLHKHHPSQYRQVVSSYDNTMLDFQQNQTALDVSRQLINEVADIFYQTPYKDNLKMVIGGDEVPGGGAQQRDFVSYMNQLADTVQAKHYTPKMWNDSLTHEGLKNLNHSIIIMYWHQPSKQSPSPTDFFTNHFMVENFNRSVYYVFPRAQQSTHSLAKQKADIADTRLTDFNTANMRKDPHFNSYINGEYLTFWGEFASDLKQTNLIEYVYKFIRIYFNS</sequence>
<dbReference type="Proteomes" id="UP000070063">
    <property type="component" value="Unassembled WGS sequence"/>
</dbReference>
<accession>A0ABD4EFY8</accession>
<organism evidence="5 6">
    <name type="scientific">Staphylococcus lugdunensis</name>
    <dbReference type="NCBI Taxonomy" id="28035"/>
    <lineage>
        <taxon>Bacteria</taxon>
        <taxon>Bacillati</taxon>
        <taxon>Bacillota</taxon>
        <taxon>Bacilli</taxon>
        <taxon>Bacillales</taxon>
        <taxon>Staphylococcaceae</taxon>
        <taxon>Staphylococcus</taxon>
    </lineage>
</organism>
<dbReference type="PRINTS" id="PR00738">
    <property type="entry name" value="GLHYDRLASE20"/>
</dbReference>
<keyword evidence="2 5" id="KW-0378">Hydrolase</keyword>
<evidence type="ECO:0000256" key="3">
    <source>
        <dbReference type="PIRSR" id="PIRSR625705-1"/>
    </source>
</evidence>
<dbReference type="InterPro" id="IPR025705">
    <property type="entry name" value="Beta_hexosaminidase_sua/sub"/>
</dbReference>
<dbReference type="InterPro" id="IPR052764">
    <property type="entry name" value="GH20_Enzymes"/>
</dbReference>
<protein>
    <submittedName>
        <fullName evidence="5">Glycosyl hydrolase family 20, catalytic domain protein</fullName>
    </submittedName>
</protein>
<reference evidence="5 6" key="1">
    <citation type="submission" date="2016-01" db="EMBL/GenBank/DDBJ databases">
        <authorList>
            <person name="Mitreva M."/>
            <person name="Pepin K.H."/>
            <person name="Mihindukulasuriya K.A."/>
            <person name="Fulton R."/>
            <person name="Fronick C."/>
            <person name="O'Laughlin M."/>
            <person name="Miner T."/>
            <person name="Herter B."/>
            <person name="Rosa B.A."/>
            <person name="Cordes M."/>
            <person name="Tomlinson C."/>
            <person name="Wollam A."/>
            <person name="Palsikar V.B."/>
            <person name="Mardis E.R."/>
            <person name="Wilson R.K."/>
        </authorList>
    </citation>
    <scope>NUCLEOTIDE SEQUENCE [LARGE SCALE GENOMIC DNA]</scope>
    <source>
        <strain evidence="5 6">MJR7738</strain>
    </source>
</reference>
<evidence type="ECO:0000313" key="6">
    <source>
        <dbReference type="Proteomes" id="UP000070063"/>
    </source>
</evidence>
<dbReference type="EMBL" id="LRQI01000040">
    <property type="protein sequence ID" value="KXA38736.1"/>
    <property type="molecule type" value="Genomic_DNA"/>
</dbReference>
<feature type="active site" description="Proton donor" evidence="3">
    <location>
        <position position="197"/>
    </location>
</feature>
<dbReference type="InterPro" id="IPR017853">
    <property type="entry name" value="GH"/>
</dbReference>
<dbReference type="SUPFAM" id="SSF51445">
    <property type="entry name" value="(Trans)glycosidases"/>
    <property type="match status" value="1"/>
</dbReference>
<dbReference type="Pfam" id="PF00728">
    <property type="entry name" value="Glyco_hydro_20"/>
    <property type="match status" value="1"/>
</dbReference>
<name>A0ABD4EFY8_STALU</name>
<evidence type="ECO:0000256" key="1">
    <source>
        <dbReference type="ARBA" id="ARBA00006285"/>
    </source>
</evidence>
<feature type="domain" description="Glycoside hydrolase family 20 catalytic" evidence="4">
    <location>
        <begin position="42"/>
        <end position="338"/>
    </location>
</feature>
<dbReference type="GO" id="GO:0004563">
    <property type="term" value="F:beta-N-acetylhexosaminidase activity"/>
    <property type="evidence" value="ECO:0007669"/>
    <property type="project" value="UniProtKB-ARBA"/>
</dbReference>
<dbReference type="PANTHER" id="PTHR43678">
    <property type="entry name" value="PUTATIVE (AFU_ORTHOLOGUE AFUA_2G00640)-RELATED"/>
    <property type="match status" value="1"/>
</dbReference>